<dbReference type="EMBL" id="JACHIG010000005">
    <property type="protein sequence ID" value="MBB5033319.1"/>
    <property type="molecule type" value="Genomic_DNA"/>
</dbReference>
<evidence type="ECO:0000313" key="2">
    <source>
        <dbReference type="Proteomes" id="UP000590740"/>
    </source>
</evidence>
<comment type="caution">
    <text evidence="1">The sequence shown here is derived from an EMBL/GenBank/DDBJ whole genome shotgun (WGS) entry which is preliminary data.</text>
</comment>
<keyword evidence="1" id="KW-0548">Nucleotidyltransferase</keyword>
<dbReference type="EC" id="2.7.7.7" evidence="1"/>
<keyword evidence="1" id="KW-0808">Transferase</keyword>
<reference evidence="1 2" key="1">
    <citation type="submission" date="2020-08" db="EMBL/GenBank/DDBJ databases">
        <title>Genomic Encyclopedia of Type Strains, Phase IV (KMG-IV): sequencing the most valuable type-strain genomes for metagenomic binning, comparative biology and taxonomic classification.</title>
        <authorList>
            <person name="Goeker M."/>
        </authorList>
    </citation>
    <scope>NUCLEOTIDE SEQUENCE [LARGE SCALE GENOMIC DNA]</scope>
    <source>
        <strain evidence="1 2">DSM 12252</strain>
    </source>
</reference>
<dbReference type="Proteomes" id="UP000590740">
    <property type="component" value="Unassembled WGS sequence"/>
</dbReference>
<dbReference type="AlphaFoldDB" id="A0A7W8DKJ3"/>
<keyword evidence="2" id="KW-1185">Reference proteome</keyword>
<dbReference type="InterPro" id="IPR050238">
    <property type="entry name" value="DNA_Rep/Repair_Clamp_Loader"/>
</dbReference>
<dbReference type="Gene3D" id="3.40.50.300">
    <property type="entry name" value="P-loop containing nucleotide triphosphate hydrolases"/>
    <property type="match status" value="1"/>
</dbReference>
<dbReference type="SUPFAM" id="SSF52540">
    <property type="entry name" value="P-loop containing nucleoside triphosphate hydrolases"/>
    <property type="match status" value="1"/>
</dbReference>
<accession>A0A7W8DKJ3</accession>
<dbReference type="RefSeq" id="WP_184340228.1">
    <property type="nucleotide sequence ID" value="NZ_JACHIG010000005.1"/>
</dbReference>
<evidence type="ECO:0000313" key="1">
    <source>
        <dbReference type="EMBL" id="MBB5033319.1"/>
    </source>
</evidence>
<sequence length="331" mass="36982">MPFKSDHALELLGRARDNGRLGHAYLITGPKAAQHEVFAARALDLLVGTKMGSLEGWEGQGAVVLRPQSKSRRITIGDDGDDPGTIRFLEKMIHQTAAPNGWKLAVIVDAERMNVQAQNAFLKTLEEPPPNTLLLLLTTQPEQLLPTIQSRVIEISLLPPDGARIFTEHEGRLLYVLKRMASKQGGSIAEALSLKKDFEDILESLHDSIKKEQEAEFEREQEHYAKTTDGTWLKQREEQVEAQIEAEYLQQRTSLMELLLSWMGDVARQQAGAVNLDLPKFQDATAALAARWQPGDVTKRIRVLRQLESHLHTNVNEGLALEVCFIEAFGA</sequence>
<proteinExistence type="predicted"/>
<dbReference type="PANTHER" id="PTHR11669:SF8">
    <property type="entry name" value="DNA POLYMERASE III SUBUNIT DELTA"/>
    <property type="match status" value="1"/>
</dbReference>
<dbReference type="GO" id="GO:0006261">
    <property type="term" value="P:DNA-templated DNA replication"/>
    <property type="evidence" value="ECO:0007669"/>
    <property type="project" value="TreeGrafter"/>
</dbReference>
<organism evidence="1 2">
    <name type="scientific">Prosthecobacter vanneervenii</name>
    <dbReference type="NCBI Taxonomy" id="48466"/>
    <lineage>
        <taxon>Bacteria</taxon>
        <taxon>Pseudomonadati</taxon>
        <taxon>Verrucomicrobiota</taxon>
        <taxon>Verrucomicrobiia</taxon>
        <taxon>Verrucomicrobiales</taxon>
        <taxon>Verrucomicrobiaceae</taxon>
        <taxon>Prosthecobacter</taxon>
    </lineage>
</organism>
<gene>
    <name evidence="1" type="ORF">HNQ65_002902</name>
</gene>
<protein>
    <submittedName>
        <fullName evidence="1">DNA polymerase-3 subunit delta</fullName>
        <ecNumber evidence="1">2.7.7.7</ecNumber>
    </submittedName>
</protein>
<dbReference type="PANTHER" id="PTHR11669">
    <property type="entry name" value="REPLICATION FACTOR C / DNA POLYMERASE III GAMMA-TAU SUBUNIT"/>
    <property type="match status" value="1"/>
</dbReference>
<dbReference type="GO" id="GO:0003887">
    <property type="term" value="F:DNA-directed DNA polymerase activity"/>
    <property type="evidence" value="ECO:0007669"/>
    <property type="project" value="UniProtKB-EC"/>
</dbReference>
<dbReference type="InterPro" id="IPR027417">
    <property type="entry name" value="P-loop_NTPase"/>
</dbReference>
<name>A0A7W8DKJ3_9BACT</name>
<dbReference type="Pfam" id="PF13177">
    <property type="entry name" value="DNA_pol3_delta2"/>
    <property type="match status" value="1"/>
</dbReference>